<gene>
    <name evidence="1" type="ORF">HPBE_LOCUS21010</name>
</gene>
<dbReference type="AlphaFoldDB" id="A0A183GF57"/>
<organism evidence="2 3">
    <name type="scientific">Heligmosomoides polygyrus</name>
    <name type="common">Parasitic roundworm</name>
    <dbReference type="NCBI Taxonomy" id="6339"/>
    <lineage>
        <taxon>Eukaryota</taxon>
        <taxon>Metazoa</taxon>
        <taxon>Ecdysozoa</taxon>
        <taxon>Nematoda</taxon>
        <taxon>Chromadorea</taxon>
        <taxon>Rhabditida</taxon>
        <taxon>Rhabditina</taxon>
        <taxon>Rhabditomorpha</taxon>
        <taxon>Strongyloidea</taxon>
        <taxon>Heligmosomidae</taxon>
        <taxon>Heligmosomoides</taxon>
    </lineage>
</organism>
<sequence length="251" mass="29056">MLACEDRDELERELQAWCDRLERFGLKLNVKKTEYLTTDRHGDEDAVPAGVTRMDRIRSDDIQQKFGVARIAEKMSEAHLRCYGHVLRGKEDSARKRGHLKVAGVRPDLALDRERWRHDTRGRILVYPECPRWGIGRDKEMINDTEVVIDGVHHQDKIMFNLGAVFHVRDLDINAIRQSTLLNVTIDDCTSPFRWVWVATCTDQVVQNERYIVCEFGTLPEGSYRLGYFSHYSNCLTGLSKSFRVTEQPTS</sequence>
<protein>
    <submittedName>
        <fullName evidence="3">Reverse transcriptase domain-containing protein</fullName>
    </submittedName>
</protein>
<proteinExistence type="predicted"/>
<keyword evidence="2" id="KW-1185">Reference proteome</keyword>
<dbReference type="OrthoDB" id="62798at2759"/>
<dbReference type="WBParaSite" id="HPBE_0002101101-mRNA-1">
    <property type="protein sequence ID" value="HPBE_0002101101-mRNA-1"/>
    <property type="gene ID" value="HPBE_0002101101"/>
</dbReference>
<evidence type="ECO:0000313" key="3">
    <source>
        <dbReference type="WBParaSite" id="HPBE_0002101101-mRNA-1"/>
    </source>
</evidence>
<name>A0A183GF57_HELPZ</name>
<reference evidence="1 2" key="1">
    <citation type="submission" date="2018-11" db="EMBL/GenBank/DDBJ databases">
        <authorList>
            <consortium name="Pathogen Informatics"/>
        </authorList>
    </citation>
    <scope>NUCLEOTIDE SEQUENCE [LARGE SCALE GENOMIC DNA]</scope>
</reference>
<accession>A0A3P8CVG6</accession>
<accession>A0A183GF57</accession>
<evidence type="ECO:0000313" key="2">
    <source>
        <dbReference type="Proteomes" id="UP000050761"/>
    </source>
</evidence>
<evidence type="ECO:0000313" key="1">
    <source>
        <dbReference type="EMBL" id="VDP22895.1"/>
    </source>
</evidence>
<dbReference type="EMBL" id="UZAH01032617">
    <property type="protein sequence ID" value="VDP22895.1"/>
    <property type="molecule type" value="Genomic_DNA"/>
</dbReference>
<reference evidence="3" key="2">
    <citation type="submission" date="2019-09" db="UniProtKB">
        <authorList>
            <consortium name="WormBaseParasite"/>
        </authorList>
    </citation>
    <scope>IDENTIFICATION</scope>
</reference>
<dbReference type="Proteomes" id="UP000050761">
    <property type="component" value="Unassembled WGS sequence"/>
</dbReference>